<dbReference type="AlphaFoldDB" id="A0A1P8UIL5"/>
<dbReference type="InterPro" id="IPR029787">
    <property type="entry name" value="Nucleotide_cyclase"/>
</dbReference>
<dbReference type="PANTHER" id="PTHR45138:SF9">
    <property type="entry name" value="DIGUANYLATE CYCLASE DGCM-RELATED"/>
    <property type="match status" value="1"/>
</dbReference>
<dbReference type="Proteomes" id="UP000243807">
    <property type="component" value="Chromosome"/>
</dbReference>
<accession>A0A1P8UIL5</accession>
<dbReference type="SUPFAM" id="SSF55073">
    <property type="entry name" value="Nucleotide cyclase"/>
    <property type="match status" value="1"/>
</dbReference>
<feature type="transmembrane region" description="Helical" evidence="4">
    <location>
        <begin position="174"/>
        <end position="192"/>
    </location>
</feature>
<dbReference type="InterPro" id="IPR043128">
    <property type="entry name" value="Rev_trsase/Diguanyl_cyclase"/>
</dbReference>
<dbReference type="GO" id="GO:0043709">
    <property type="term" value="P:cell adhesion involved in single-species biofilm formation"/>
    <property type="evidence" value="ECO:0007669"/>
    <property type="project" value="TreeGrafter"/>
</dbReference>
<feature type="transmembrane region" description="Helical" evidence="4">
    <location>
        <begin position="135"/>
        <end position="154"/>
    </location>
</feature>
<dbReference type="NCBIfam" id="TIGR00254">
    <property type="entry name" value="GGDEF"/>
    <property type="match status" value="1"/>
</dbReference>
<dbReference type="GO" id="GO:1902201">
    <property type="term" value="P:negative regulation of bacterial-type flagellum-dependent cell motility"/>
    <property type="evidence" value="ECO:0007669"/>
    <property type="project" value="TreeGrafter"/>
</dbReference>
<feature type="domain" description="GGDEF" evidence="5">
    <location>
        <begin position="233"/>
        <end position="364"/>
    </location>
</feature>
<dbReference type="RefSeq" id="WP_076837308.1">
    <property type="nucleotide sequence ID" value="NZ_CP019434.1"/>
</dbReference>
<feature type="transmembrane region" description="Helical" evidence="4">
    <location>
        <begin position="24"/>
        <end position="43"/>
    </location>
</feature>
<keyword evidence="4" id="KW-0472">Membrane</keyword>
<organism evidence="6 7">
    <name type="scientific">Acidihalobacter ferrooxydans</name>
    <dbReference type="NCBI Taxonomy" id="1765967"/>
    <lineage>
        <taxon>Bacteria</taxon>
        <taxon>Pseudomonadati</taxon>
        <taxon>Pseudomonadota</taxon>
        <taxon>Gammaproteobacteria</taxon>
        <taxon>Chromatiales</taxon>
        <taxon>Ectothiorhodospiraceae</taxon>
        <taxon>Acidihalobacter</taxon>
    </lineage>
</organism>
<dbReference type="SMART" id="SM00267">
    <property type="entry name" value="GGDEF"/>
    <property type="match status" value="1"/>
</dbReference>
<protein>
    <recommendedName>
        <fullName evidence="2">diguanylate cyclase</fullName>
        <ecNumber evidence="2">2.7.7.65</ecNumber>
    </recommendedName>
</protein>
<dbReference type="FunFam" id="3.30.70.270:FF:000001">
    <property type="entry name" value="Diguanylate cyclase domain protein"/>
    <property type="match status" value="1"/>
</dbReference>
<sequence length="368" mass="41632">MIRFNNQRLPEGRVPDAFESIRRLFRLVMLPTGALACALAWSVEVLSGRIVPFDFYFLPIMGTLLAVSAFMLWRRPQLQLWVEYILFIALIAYLLITLEYQLRGYVPKYGHFNAFAYWYFLAFLIAFITWKPRQAVYICAGIYTVMLALLALNLQPLLQLDHAKAIESLNNIGQFYFACLAYMIGTYMLAQLRSQFVTMQQRALTDPLTGAANRRHGEEILALELDRANRYGHALSVIMLDLDHFKRVNDTHGHAVGDIMLCSVARTVDEQLRTSDHLARWGGEEFLVIAPELDDASVLAVAERIRTHISHLRIPEASEICPSASFGVAFLRTGDTPDTLFARADQALYRAKNGGRNQVVTEQPASVA</sequence>
<gene>
    <name evidence="6" type="ORF">BW247_11710</name>
</gene>
<dbReference type="CDD" id="cd01949">
    <property type="entry name" value="GGDEF"/>
    <property type="match status" value="1"/>
</dbReference>
<dbReference type="InterPro" id="IPR000160">
    <property type="entry name" value="GGDEF_dom"/>
</dbReference>
<dbReference type="OrthoDB" id="9805474at2"/>
<keyword evidence="7" id="KW-1185">Reference proteome</keyword>
<dbReference type="EC" id="2.7.7.65" evidence="2"/>
<dbReference type="Gene3D" id="3.30.70.270">
    <property type="match status" value="1"/>
</dbReference>
<dbReference type="Pfam" id="PF00990">
    <property type="entry name" value="GGDEF"/>
    <property type="match status" value="1"/>
</dbReference>
<evidence type="ECO:0000256" key="3">
    <source>
        <dbReference type="ARBA" id="ARBA00034247"/>
    </source>
</evidence>
<evidence type="ECO:0000256" key="4">
    <source>
        <dbReference type="SAM" id="Phobius"/>
    </source>
</evidence>
<dbReference type="PANTHER" id="PTHR45138">
    <property type="entry name" value="REGULATORY COMPONENTS OF SENSORY TRANSDUCTION SYSTEM"/>
    <property type="match status" value="1"/>
</dbReference>
<keyword evidence="4" id="KW-0812">Transmembrane</keyword>
<dbReference type="GO" id="GO:0052621">
    <property type="term" value="F:diguanylate cyclase activity"/>
    <property type="evidence" value="ECO:0007669"/>
    <property type="project" value="UniProtKB-EC"/>
</dbReference>
<comment type="cofactor">
    <cofactor evidence="1">
        <name>Mg(2+)</name>
        <dbReference type="ChEBI" id="CHEBI:18420"/>
    </cofactor>
</comment>
<name>A0A1P8UIL5_9GAMM</name>
<comment type="catalytic activity">
    <reaction evidence="3">
        <text>2 GTP = 3',3'-c-di-GMP + 2 diphosphate</text>
        <dbReference type="Rhea" id="RHEA:24898"/>
        <dbReference type="ChEBI" id="CHEBI:33019"/>
        <dbReference type="ChEBI" id="CHEBI:37565"/>
        <dbReference type="ChEBI" id="CHEBI:58805"/>
        <dbReference type="EC" id="2.7.7.65"/>
    </reaction>
</comment>
<feature type="transmembrane region" description="Helical" evidence="4">
    <location>
        <begin position="110"/>
        <end position="128"/>
    </location>
</feature>
<evidence type="ECO:0000313" key="7">
    <source>
        <dbReference type="Proteomes" id="UP000243807"/>
    </source>
</evidence>
<evidence type="ECO:0000256" key="2">
    <source>
        <dbReference type="ARBA" id="ARBA00012528"/>
    </source>
</evidence>
<proteinExistence type="predicted"/>
<dbReference type="STRING" id="1765967.BW247_11710"/>
<evidence type="ECO:0000259" key="5">
    <source>
        <dbReference type="PROSITE" id="PS50887"/>
    </source>
</evidence>
<evidence type="ECO:0000256" key="1">
    <source>
        <dbReference type="ARBA" id="ARBA00001946"/>
    </source>
</evidence>
<evidence type="ECO:0000313" key="6">
    <source>
        <dbReference type="EMBL" id="APZ43672.1"/>
    </source>
</evidence>
<dbReference type="KEGG" id="afy:BW247_11710"/>
<dbReference type="EMBL" id="CP019434">
    <property type="protein sequence ID" value="APZ43672.1"/>
    <property type="molecule type" value="Genomic_DNA"/>
</dbReference>
<dbReference type="InterPro" id="IPR050469">
    <property type="entry name" value="Diguanylate_Cyclase"/>
</dbReference>
<reference evidence="6 7" key="1">
    <citation type="submission" date="2017-01" db="EMBL/GenBank/DDBJ databases">
        <title>Draft sequence of Acidihalobacter ferrooxidans strain DSM 14175 (strain V8).</title>
        <authorList>
            <person name="Khaleque H.N."/>
            <person name="Ramsay J.P."/>
            <person name="Murphy R.J.T."/>
            <person name="Kaksonen A.H."/>
            <person name="Boxall N.J."/>
            <person name="Watkin E.L.J."/>
        </authorList>
    </citation>
    <scope>NUCLEOTIDE SEQUENCE [LARGE SCALE GENOMIC DNA]</scope>
    <source>
        <strain evidence="6 7">V8</strain>
    </source>
</reference>
<feature type="transmembrane region" description="Helical" evidence="4">
    <location>
        <begin position="80"/>
        <end position="98"/>
    </location>
</feature>
<feature type="transmembrane region" description="Helical" evidence="4">
    <location>
        <begin position="55"/>
        <end position="73"/>
    </location>
</feature>
<dbReference type="PROSITE" id="PS50887">
    <property type="entry name" value="GGDEF"/>
    <property type="match status" value="1"/>
</dbReference>
<dbReference type="GO" id="GO:0005886">
    <property type="term" value="C:plasma membrane"/>
    <property type="evidence" value="ECO:0007669"/>
    <property type="project" value="TreeGrafter"/>
</dbReference>
<keyword evidence="4" id="KW-1133">Transmembrane helix</keyword>